<accession>A0A914RK66</accession>
<proteinExistence type="predicted"/>
<dbReference type="AlphaFoldDB" id="A0A914RK66"/>
<name>A0A914RK66_PAREQ</name>
<reference evidence="2" key="1">
    <citation type="submission" date="2022-11" db="UniProtKB">
        <authorList>
            <consortium name="WormBaseParasite"/>
        </authorList>
    </citation>
    <scope>IDENTIFICATION</scope>
</reference>
<evidence type="ECO:0000313" key="2">
    <source>
        <dbReference type="WBParaSite" id="PEQ_0000517701-mRNA-1"/>
    </source>
</evidence>
<dbReference type="WBParaSite" id="PEQ_0000517701-mRNA-1">
    <property type="protein sequence ID" value="PEQ_0000517701-mRNA-1"/>
    <property type="gene ID" value="PEQ_0000517701"/>
</dbReference>
<protein>
    <submittedName>
        <fullName evidence="2">Uncharacterized protein</fullName>
    </submittedName>
</protein>
<dbReference type="Proteomes" id="UP000887564">
    <property type="component" value="Unplaced"/>
</dbReference>
<organism evidence="1 2">
    <name type="scientific">Parascaris equorum</name>
    <name type="common">Equine roundworm</name>
    <dbReference type="NCBI Taxonomy" id="6256"/>
    <lineage>
        <taxon>Eukaryota</taxon>
        <taxon>Metazoa</taxon>
        <taxon>Ecdysozoa</taxon>
        <taxon>Nematoda</taxon>
        <taxon>Chromadorea</taxon>
        <taxon>Rhabditida</taxon>
        <taxon>Spirurina</taxon>
        <taxon>Ascaridomorpha</taxon>
        <taxon>Ascaridoidea</taxon>
        <taxon>Ascarididae</taxon>
        <taxon>Parascaris</taxon>
    </lineage>
</organism>
<evidence type="ECO:0000313" key="1">
    <source>
        <dbReference type="Proteomes" id="UP000887564"/>
    </source>
</evidence>
<keyword evidence="1" id="KW-1185">Reference proteome</keyword>
<sequence>MVRYFTSGQNAHFVRHKWSLSMGGIDERDESGKHHCYPYSSFALRGKKH</sequence>